<keyword evidence="1" id="KW-0812">Transmembrane</keyword>
<feature type="transmembrane region" description="Helical" evidence="1">
    <location>
        <begin position="76"/>
        <end position="93"/>
    </location>
</feature>
<name>A0A172US26_9MYCO</name>
<keyword evidence="3" id="KW-1185">Reference proteome</keyword>
<evidence type="ECO:0000313" key="3">
    <source>
        <dbReference type="Proteomes" id="UP000077143"/>
    </source>
</evidence>
<dbReference type="STRING" id="1682113.A7U43_22720"/>
<proteinExistence type="predicted"/>
<dbReference type="Proteomes" id="UP000077143">
    <property type="component" value="Chromosome"/>
</dbReference>
<keyword evidence="1" id="KW-0472">Membrane</keyword>
<evidence type="ECO:0008006" key="4">
    <source>
        <dbReference type="Google" id="ProtNLM"/>
    </source>
</evidence>
<evidence type="ECO:0000256" key="1">
    <source>
        <dbReference type="SAM" id="Phobius"/>
    </source>
</evidence>
<dbReference type="PANTHER" id="PTHR36974">
    <property type="entry name" value="MEMBRANE PROTEIN-RELATED"/>
    <property type="match status" value="1"/>
</dbReference>
<evidence type="ECO:0000313" key="2">
    <source>
        <dbReference type="EMBL" id="ANE81720.1"/>
    </source>
</evidence>
<organism evidence="2 3">
    <name type="scientific">Mycobacterium adipatum</name>
    <dbReference type="NCBI Taxonomy" id="1682113"/>
    <lineage>
        <taxon>Bacteria</taxon>
        <taxon>Bacillati</taxon>
        <taxon>Actinomycetota</taxon>
        <taxon>Actinomycetes</taxon>
        <taxon>Mycobacteriales</taxon>
        <taxon>Mycobacteriaceae</taxon>
        <taxon>Mycobacterium</taxon>
    </lineage>
</organism>
<sequence length="134" mass="14348">MTPPTSGDQQQASATRAVRMGGWLVGMGVLHFVAPKPFDTIVPAELPGSARLYTHASGVAEVAAGALLIAPKTRKVGALASIVLFLGVFPANVNMVRLWSQEPAKPVWMRIGAWARLPLQIPMIAQAYKIYRSA</sequence>
<reference evidence="2 3" key="1">
    <citation type="submission" date="2016-05" db="EMBL/GenBank/DDBJ databases">
        <title>Complete genome sequence of a phthalic acid esters degrading Mycobacterium sp. YC-RL4.</title>
        <authorList>
            <person name="Ren L."/>
            <person name="Fan S."/>
            <person name="Ruth N."/>
            <person name="Jia Y."/>
            <person name="Wang J."/>
            <person name="Qiao C."/>
        </authorList>
    </citation>
    <scope>NUCLEOTIDE SEQUENCE [LARGE SCALE GENOMIC DNA]</scope>
    <source>
        <strain evidence="2 3">YC-RL4</strain>
    </source>
</reference>
<dbReference type="PANTHER" id="PTHR36974:SF1">
    <property type="entry name" value="DOXX FAMILY MEMBRANE PROTEIN"/>
    <property type="match status" value="1"/>
</dbReference>
<dbReference type="OrthoDB" id="3267646at2"/>
<accession>A0A172US26</accession>
<feature type="transmembrane region" description="Helical" evidence="1">
    <location>
        <begin position="20"/>
        <end position="38"/>
    </location>
</feature>
<dbReference type="RefSeq" id="WP_067999611.1">
    <property type="nucleotide sequence ID" value="NZ_CP015596.1"/>
</dbReference>
<feature type="transmembrane region" description="Helical" evidence="1">
    <location>
        <begin position="50"/>
        <end position="69"/>
    </location>
</feature>
<dbReference type="EMBL" id="CP015596">
    <property type="protein sequence ID" value="ANE81720.1"/>
    <property type="molecule type" value="Genomic_DNA"/>
</dbReference>
<protein>
    <recommendedName>
        <fullName evidence="4">DoxX family protein</fullName>
    </recommendedName>
</protein>
<dbReference type="AlphaFoldDB" id="A0A172US26"/>
<dbReference type="KEGG" id="madi:A7U43_22720"/>
<gene>
    <name evidence="2" type="ORF">A7U43_22720</name>
</gene>
<keyword evidence="1" id="KW-1133">Transmembrane helix</keyword>